<feature type="region of interest" description="Disordered" evidence="7">
    <location>
        <begin position="479"/>
        <end position="543"/>
    </location>
</feature>
<dbReference type="GO" id="GO:0005789">
    <property type="term" value="C:endoplasmic reticulum membrane"/>
    <property type="evidence" value="ECO:0007669"/>
    <property type="project" value="UniProtKB-SubCell"/>
</dbReference>
<feature type="region of interest" description="Disordered" evidence="7">
    <location>
        <begin position="37"/>
        <end position="123"/>
    </location>
</feature>
<evidence type="ECO:0000256" key="4">
    <source>
        <dbReference type="ARBA" id="ARBA00022989"/>
    </source>
</evidence>
<gene>
    <name evidence="9" type="ORF">FSB_LOCUS52099</name>
</gene>
<keyword evidence="3" id="KW-0256">Endoplasmic reticulum</keyword>
<proteinExistence type="predicted"/>
<comment type="subcellular location">
    <subcellularLocation>
        <location evidence="1">Endoplasmic reticulum membrane</location>
        <topology evidence="1">Multi-pass membrane protein</topology>
    </subcellularLocation>
</comment>
<keyword evidence="5" id="KW-0443">Lipid metabolism</keyword>
<keyword evidence="6 8" id="KW-0472">Membrane</keyword>
<evidence type="ECO:0008006" key="10">
    <source>
        <dbReference type="Google" id="ProtNLM"/>
    </source>
</evidence>
<dbReference type="PANTHER" id="PTHR21212:SF0">
    <property type="entry name" value="SEIPIN"/>
    <property type="match status" value="1"/>
</dbReference>
<evidence type="ECO:0000313" key="9">
    <source>
        <dbReference type="EMBL" id="SPD24217.1"/>
    </source>
</evidence>
<keyword evidence="4 8" id="KW-1133">Transmembrane helix</keyword>
<reference evidence="9" key="1">
    <citation type="submission" date="2018-02" db="EMBL/GenBank/DDBJ databases">
        <authorList>
            <person name="Cohen D.B."/>
            <person name="Kent A.D."/>
        </authorList>
    </citation>
    <scope>NUCLEOTIDE SEQUENCE</scope>
</reference>
<evidence type="ECO:0000256" key="7">
    <source>
        <dbReference type="SAM" id="MobiDB-lite"/>
    </source>
</evidence>
<sequence>METPTSNNEEDDDVFLDALDEFPFYDCTSSLTAQSECSTSSSILLTPDPATPTTLRRRSLSRRSFSGDDSKPSTIDSITDTKPSFRDHRRYRINRNLTENENVNEKPEPTHGRAQAQAQSSNSTITTETYNRVIIDDSADSASDFSFNWLILIAGFVIKAITFQINLFITFTTFPFFLLYHSYTLIINPYQTLRRVTDSLIQNLSVSKLEALSPWLRENQWVWNAALRCGWGILSSLYVCVVLCCLLLSSIMVSFVLMRYLVEEPIRMNEVLNFDYTKHSPVAYVPVVLCKGIGCSEHCKERLGGGLGFVPPTHRLQATVSMTLPESEYNRNLGIFQVRVDWLSASGKTLSSSSHPCMLKFRSEPIRFLLTFLKVAPLVAGYISESQTLSLKFRGFTEGDVPTACLKITIEQRAEYRPGAGIPEIYDASLILESELPLLKRIIWYWRKTIFIWISIMSFMMQLLFTLVCCRHVIIPKARPRDGSASSSATRNSTPVQSASSSATGNRPRDGSASSSATRNSTPVQSASSSATGNSSPGTKLRA</sequence>
<evidence type="ECO:0000256" key="6">
    <source>
        <dbReference type="ARBA" id="ARBA00023136"/>
    </source>
</evidence>
<feature type="transmembrane region" description="Helical" evidence="8">
    <location>
        <begin position="149"/>
        <end position="180"/>
    </location>
</feature>
<evidence type="ECO:0000256" key="3">
    <source>
        <dbReference type="ARBA" id="ARBA00022824"/>
    </source>
</evidence>
<dbReference type="AlphaFoldDB" id="A0A2N9IEF0"/>
<feature type="compositionally biased region" description="Polar residues" evidence="7">
    <location>
        <begin position="72"/>
        <end position="82"/>
    </location>
</feature>
<evidence type="ECO:0000256" key="1">
    <source>
        <dbReference type="ARBA" id="ARBA00004477"/>
    </source>
</evidence>
<keyword evidence="2 8" id="KW-0812">Transmembrane</keyword>
<organism evidence="9">
    <name type="scientific">Fagus sylvatica</name>
    <name type="common">Beechnut</name>
    <dbReference type="NCBI Taxonomy" id="28930"/>
    <lineage>
        <taxon>Eukaryota</taxon>
        <taxon>Viridiplantae</taxon>
        <taxon>Streptophyta</taxon>
        <taxon>Embryophyta</taxon>
        <taxon>Tracheophyta</taxon>
        <taxon>Spermatophyta</taxon>
        <taxon>Magnoliopsida</taxon>
        <taxon>eudicotyledons</taxon>
        <taxon>Gunneridae</taxon>
        <taxon>Pentapetalae</taxon>
        <taxon>rosids</taxon>
        <taxon>fabids</taxon>
        <taxon>Fagales</taxon>
        <taxon>Fagaceae</taxon>
        <taxon>Fagus</taxon>
    </lineage>
</organism>
<accession>A0A2N9IEF0</accession>
<evidence type="ECO:0000256" key="8">
    <source>
        <dbReference type="SAM" id="Phobius"/>
    </source>
</evidence>
<feature type="compositionally biased region" description="Low complexity" evidence="7">
    <location>
        <begin position="44"/>
        <end position="54"/>
    </location>
</feature>
<dbReference type="GO" id="GO:0006629">
    <property type="term" value="P:lipid metabolic process"/>
    <property type="evidence" value="ECO:0007669"/>
    <property type="project" value="UniProtKB-KW"/>
</dbReference>
<feature type="compositionally biased region" description="Polar residues" evidence="7">
    <location>
        <begin position="512"/>
        <end position="525"/>
    </location>
</feature>
<dbReference type="PANTHER" id="PTHR21212">
    <property type="entry name" value="BERNARDINELLI-SEIP CONGENITAL LIPODYSTROPHY 2 HOMOLOG BSCL2 PROTEIN"/>
    <property type="match status" value="1"/>
</dbReference>
<dbReference type="InterPro" id="IPR009617">
    <property type="entry name" value="Seipin"/>
</dbReference>
<feature type="compositionally biased region" description="Polar residues" evidence="7">
    <location>
        <begin position="484"/>
        <end position="505"/>
    </location>
</feature>
<evidence type="ECO:0000256" key="2">
    <source>
        <dbReference type="ARBA" id="ARBA00022692"/>
    </source>
</evidence>
<feature type="transmembrane region" description="Helical" evidence="8">
    <location>
        <begin position="231"/>
        <end position="258"/>
    </location>
</feature>
<evidence type="ECO:0000256" key="5">
    <source>
        <dbReference type="ARBA" id="ARBA00023098"/>
    </source>
</evidence>
<name>A0A2N9IEF0_FAGSY</name>
<dbReference type="EMBL" id="OIVN01005846">
    <property type="protein sequence ID" value="SPD24217.1"/>
    <property type="molecule type" value="Genomic_DNA"/>
</dbReference>
<feature type="transmembrane region" description="Helical" evidence="8">
    <location>
        <begin position="450"/>
        <end position="474"/>
    </location>
</feature>
<dbReference type="GO" id="GO:0140042">
    <property type="term" value="P:lipid droplet formation"/>
    <property type="evidence" value="ECO:0007669"/>
    <property type="project" value="UniProtKB-ARBA"/>
</dbReference>
<protein>
    <recommendedName>
        <fullName evidence="10">Seipin</fullName>
    </recommendedName>
</protein>
<dbReference type="CDD" id="cd23995">
    <property type="entry name" value="Seipin_BSCL2_like"/>
    <property type="match status" value="1"/>
</dbReference>
<dbReference type="Pfam" id="PF06775">
    <property type="entry name" value="Seipin"/>
    <property type="match status" value="1"/>
</dbReference>
<feature type="compositionally biased region" description="Low complexity" evidence="7">
    <location>
        <begin position="526"/>
        <end position="543"/>
    </location>
</feature>